<dbReference type="OrthoDB" id="9763670at2"/>
<feature type="domain" description="TonB-dependent receptor-like beta-barrel" evidence="11">
    <location>
        <begin position="181"/>
        <end position="610"/>
    </location>
</feature>
<evidence type="ECO:0000256" key="6">
    <source>
        <dbReference type="ARBA" id="ARBA00023136"/>
    </source>
</evidence>
<evidence type="ECO:0000313" key="14">
    <source>
        <dbReference type="Proteomes" id="UP000244890"/>
    </source>
</evidence>
<keyword evidence="5 9" id="KW-0798">TonB box</keyword>
<dbReference type="Pfam" id="PF00593">
    <property type="entry name" value="TonB_dep_Rec_b-barrel"/>
    <property type="match status" value="1"/>
</dbReference>
<keyword evidence="6 8" id="KW-0472">Membrane</keyword>
<dbReference type="GO" id="GO:0044718">
    <property type="term" value="P:siderophore transmembrane transport"/>
    <property type="evidence" value="ECO:0007669"/>
    <property type="project" value="TreeGrafter"/>
</dbReference>
<organism evidence="13 14">
    <name type="scientific">Helicobacter apodemus</name>
    <dbReference type="NCBI Taxonomy" id="135569"/>
    <lineage>
        <taxon>Bacteria</taxon>
        <taxon>Pseudomonadati</taxon>
        <taxon>Campylobacterota</taxon>
        <taxon>Epsilonproteobacteria</taxon>
        <taxon>Campylobacterales</taxon>
        <taxon>Helicobacteraceae</taxon>
        <taxon>Helicobacter</taxon>
    </lineage>
</organism>
<evidence type="ECO:0000256" key="1">
    <source>
        <dbReference type="ARBA" id="ARBA00004571"/>
    </source>
</evidence>
<evidence type="ECO:0000256" key="7">
    <source>
        <dbReference type="ARBA" id="ARBA00023237"/>
    </source>
</evidence>
<evidence type="ECO:0000256" key="3">
    <source>
        <dbReference type="ARBA" id="ARBA00022452"/>
    </source>
</evidence>
<feature type="domain" description="TonB-dependent receptor plug" evidence="12">
    <location>
        <begin position="67"/>
        <end position="167"/>
    </location>
</feature>
<evidence type="ECO:0000256" key="2">
    <source>
        <dbReference type="ARBA" id="ARBA00022448"/>
    </source>
</evidence>
<dbReference type="PANTHER" id="PTHR30069:SF27">
    <property type="entry name" value="BLL4766 PROTEIN"/>
    <property type="match status" value="1"/>
</dbReference>
<keyword evidence="2 8" id="KW-0813">Transport</keyword>
<comment type="subcellular location">
    <subcellularLocation>
        <location evidence="1 8">Cell outer membrane</location>
        <topology evidence="1 8">Multi-pass membrane protein</topology>
    </subcellularLocation>
</comment>
<sequence length="640" mass="72117">MKKHNLQPRGFQKKYLSLVAILALHSILLAQSQSATLENQSSSSQRPLNLSILHNHTLTDNQDFKETFDEATIRKSNTQNIYDFLKSHSLLNIKTNYGNPYTQSVDLRGFGINGHKNLAIIVDGIRLNNIDSSAISLSAIPLDSISKIEIIRGRGTTKYGNGAVSGILKITTKAKNTLHLSYANYDTLNSQFSSHYTSDTLNIGAFGQYYHTEGSRNIMPNSEEKDGSYNKNGGISLIYYADNSLLLKAQTNYSKYAIKYANPLSKEQFNTNPQQAGNGFTHQRRWDTYFNTGLTYFANNGFITDINIGGSSNESEFINFSSKHKGKGLYANFNTQYKNSSYFTEFGVDVKTNQRKNATLLAEVNESLLYLYGEKYLQDLTLNAGINTQRVSSKNATKLSNNLIGGELGLNYALNPQTSFFTSYSRSFVVPNVDFMFDLRGNLNTLIHTATFDTFQIGSKTLFGIHELSGNIFYILGKDEAYFEPQTFQNKSLSKTQRVGGELKFTTHFRENLSGTLAYAYVDATTQDNAGYNYKGKNIPGISKHIFNIATNYFLLPNLNLGISYKYASRAYDYNDFNNVLEKMPNFQSLNVSITYHLKDFEVYTFVKNLTQHKNAIKVSNSYYPYEFETTLGAGVKYQF</sequence>
<feature type="signal peptide" evidence="10">
    <location>
        <begin position="1"/>
        <end position="30"/>
    </location>
</feature>
<proteinExistence type="inferred from homology"/>
<evidence type="ECO:0000259" key="11">
    <source>
        <dbReference type="Pfam" id="PF00593"/>
    </source>
</evidence>
<evidence type="ECO:0000313" key="13">
    <source>
        <dbReference type="EMBL" id="AWI34739.1"/>
    </source>
</evidence>
<evidence type="ECO:0000256" key="9">
    <source>
        <dbReference type="RuleBase" id="RU003357"/>
    </source>
</evidence>
<evidence type="ECO:0000256" key="4">
    <source>
        <dbReference type="ARBA" id="ARBA00022692"/>
    </source>
</evidence>
<dbReference type="InterPro" id="IPR036942">
    <property type="entry name" value="Beta-barrel_TonB_sf"/>
</dbReference>
<gene>
    <name evidence="13" type="ORF">CDV25_08145</name>
</gene>
<evidence type="ECO:0000256" key="5">
    <source>
        <dbReference type="ARBA" id="ARBA00023077"/>
    </source>
</evidence>
<keyword evidence="4 8" id="KW-0812">Transmembrane</keyword>
<dbReference type="Gene3D" id="2.170.130.10">
    <property type="entry name" value="TonB-dependent receptor, plug domain"/>
    <property type="match status" value="1"/>
</dbReference>
<dbReference type="PANTHER" id="PTHR30069">
    <property type="entry name" value="TONB-DEPENDENT OUTER MEMBRANE RECEPTOR"/>
    <property type="match status" value="1"/>
</dbReference>
<dbReference type="Pfam" id="PF07715">
    <property type="entry name" value="Plug"/>
    <property type="match status" value="1"/>
</dbReference>
<keyword evidence="7 8" id="KW-0998">Cell outer membrane</keyword>
<dbReference type="SUPFAM" id="SSF56935">
    <property type="entry name" value="Porins"/>
    <property type="match status" value="1"/>
</dbReference>
<dbReference type="InterPro" id="IPR000531">
    <property type="entry name" value="Beta-barrel_TonB"/>
</dbReference>
<feature type="chain" id="PRO_5015917732" evidence="10">
    <location>
        <begin position="31"/>
        <end position="640"/>
    </location>
</feature>
<dbReference type="InterPro" id="IPR037066">
    <property type="entry name" value="Plug_dom_sf"/>
</dbReference>
<dbReference type="RefSeq" id="WP_108911532.1">
    <property type="nucleotide sequence ID" value="NZ_CP021886.1"/>
</dbReference>
<dbReference type="InterPro" id="IPR012910">
    <property type="entry name" value="Plug_dom"/>
</dbReference>
<dbReference type="PROSITE" id="PS52016">
    <property type="entry name" value="TONB_DEPENDENT_REC_3"/>
    <property type="match status" value="1"/>
</dbReference>
<keyword evidence="10" id="KW-0732">Signal</keyword>
<dbReference type="GO" id="GO:0015344">
    <property type="term" value="F:siderophore uptake transmembrane transporter activity"/>
    <property type="evidence" value="ECO:0007669"/>
    <property type="project" value="TreeGrafter"/>
</dbReference>
<keyword evidence="3 8" id="KW-1134">Transmembrane beta strand</keyword>
<dbReference type="EMBL" id="CP021886">
    <property type="protein sequence ID" value="AWI34739.1"/>
    <property type="molecule type" value="Genomic_DNA"/>
</dbReference>
<protein>
    <submittedName>
        <fullName evidence="13">TonB-dependent receptor</fullName>
    </submittedName>
</protein>
<comment type="similarity">
    <text evidence="8 9">Belongs to the TonB-dependent receptor family.</text>
</comment>
<name>A0A2U8FET9_9HELI</name>
<dbReference type="Gene3D" id="2.40.170.20">
    <property type="entry name" value="TonB-dependent receptor, beta-barrel domain"/>
    <property type="match status" value="1"/>
</dbReference>
<accession>A0A2U8FET9</accession>
<evidence type="ECO:0000259" key="12">
    <source>
        <dbReference type="Pfam" id="PF07715"/>
    </source>
</evidence>
<dbReference type="AlphaFoldDB" id="A0A2U8FET9"/>
<dbReference type="KEGG" id="had:CDV25_08145"/>
<dbReference type="Proteomes" id="UP000244890">
    <property type="component" value="Chromosome"/>
</dbReference>
<reference evidence="13 14" key="1">
    <citation type="submission" date="2017-06" db="EMBL/GenBank/DDBJ databases">
        <title>Complete genome of Helicobacter apodemus.</title>
        <authorList>
            <person name="Cho S."/>
        </authorList>
    </citation>
    <scope>NUCLEOTIDE SEQUENCE [LARGE SCALE GENOMIC DNA]</scope>
    <source>
        <strain evidence="14">SNUVETPUB-15-01</strain>
    </source>
</reference>
<evidence type="ECO:0000256" key="8">
    <source>
        <dbReference type="PROSITE-ProRule" id="PRU01360"/>
    </source>
</evidence>
<dbReference type="InterPro" id="IPR039426">
    <property type="entry name" value="TonB-dep_rcpt-like"/>
</dbReference>
<evidence type="ECO:0000256" key="10">
    <source>
        <dbReference type="SAM" id="SignalP"/>
    </source>
</evidence>
<dbReference type="GO" id="GO:0009279">
    <property type="term" value="C:cell outer membrane"/>
    <property type="evidence" value="ECO:0007669"/>
    <property type="project" value="UniProtKB-SubCell"/>
</dbReference>
<keyword evidence="13" id="KW-0675">Receptor</keyword>